<gene>
    <name evidence="1" type="ORF">GGQ54_002134</name>
</gene>
<dbReference type="InterPro" id="IPR019660">
    <property type="entry name" value="Put_sensory_transdc_reg_YbjN"/>
</dbReference>
<dbReference type="Pfam" id="PF10722">
    <property type="entry name" value="YbjN"/>
    <property type="match status" value="1"/>
</dbReference>
<dbReference type="AlphaFoldDB" id="A0A7Z0DA41"/>
<organism evidence="1 2">
    <name type="scientific">Naumannella cuiyingiana</name>
    <dbReference type="NCBI Taxonomy" id="1347891"/>
    <lineage>
        <taxon>Bacteria</taxon>
        <taxon>Bacillati</taxon>
        <taxon>Actinomycetota</taxon>
        <taxon>Actinomycetes</taxon>
        <taxon>Propionibacteriales</taxon>
        <taxon>Propionibacteriaceae</taxon>
        <taxon>Naumannella</taxon>
    </lineage>
</organism>
<dbReference type="SUPFAM" id="SSF69635">
    <property type="entry name" value="Type III secretory system chaperone-like"/>
    <property type="match status" value="1"/>
</dbReference>
<keyword evidence="2" id="KW-1185">Reference proteome</keyword>
<sequence>MTETAAMTAAAEAIAAALAGLELESGRTESGFTVTLPGTRKLKTEVALVVGRHSMQARAFVARRPDENLAGTYGWLLQRNLRLRGIAFATDRLGDIHLIGSLPLAMVTPEAVDALLGELAETADDSFNTILELGFAESIRKEWRWRLDRGEPTFNLAAFEHLRPKD</sequence>
<evidence type="ECO:0008006" key="3">
    <source>
        <dbReference type="Google" id="ProtNLM"/>
    </source>
</evidence>
<name>A0A7Z0DA41_9ACTN</name>
<reference evidence="1 2" key="1">
    <citation type="submission" date="2020-07" db="EMBL/GenBank/DDBJ databases">
        <title>Sequencing the genomes of 1000 actinobacteria strains.</title>
        <authorList>
            <person name="Klenk H.-P."/>
        </authorList>
    </citation>
    <scope>NUCLEOTIDE SEQUENCE [LARGE SCALE GENOMIC DNA]</scope>
    <source>
        <strain evidence="1 2">DSM 103164</strain>
    </source>
</reference>
<comment type="caution">
    <text evidence="1">The sequence shown here is derived from an EMBL/GenBank/DDBJ whole genome shotgun (WGS) entry which is preliminary data.</text>
</comment>
<evidence type="ECO:0000313" key="2">
    <source>
        <dbReference type="Proteomes" id="UP000527616"/>
    </source>
</evidence>
<accession>A0A7Z0DA41</accession>
<dbReference type="EMBL" id="JACBZS010000001">
    <property type="protein sequence ID" value="NYI71574.1"/>
    <property type="molecule type" value="Genomic_DNA"/>
</dbReference>
<dbReference type="RefSeq" id="WP_343045933.1">
    <property type="nucleotide sequence ID" value="NZ_JACBZS010000001.1"/>
</dbReference>
<proteinExistence type="predicted"/>
<evidence type="ECO:0000313" key="1">
    <source>
        <dbReference type="EMBL" id="NYI71574.1"/>
    </source>
</evidence>
<dbReference type="Proteomes" id="UP000527616">
    <property type="component" value="Unassembled WGS sequence"/>
</dbReference>
<dbReference type="Gene3D" id="3.30.1460.10">
    <property type="match status" value="1"/>
</dbReference>
<protein>
    <recommendedName>
        <fullName evidence="3">Sensory transduction regulator</fullName>
    </recommendedName>
</protein>